<name>A0A238LFT8_9RHOB</name>
<dbReference type="InterPro" id="IPR013078">
    <property type="entry name" value="His_Pase_superF_clade-1"/>
</dbReference>
<dbReference type="Proteomes" id="UP000201613">
    <property type="component" value="Unassembled WGS sequence"/>
</dbReference>
<dbReference type="AlphaFoldDB" id="A0A238LFT8"/>
<dbReference type="SUPFAM" id="SSF53254">
    <property type="entry name" value="Phosphoglycerate mutase-like"/>
    <property type="match status" value="1"/>
</dbReference>
<reference evidence="1 2" key="1">
    <citation type="submission" date="2017-05" db="EMBL/GenBank/DDBJ databases">
        <authorList>
            <person name="Song R."/>
            <person name="Chenine A.L."/>
            <person name="Ruprecht R.M."/>
        </authorList>
    </citation>
    <scope>NUCLEOTIDE SEQUENCE [LARGE SCALE GENOMIC DNA]</scope>
    <source>
        <strain evidence="1 2">CECT 8899</strain>
    </source>
</reference>
<sequence length="187" mass="20378">MRLVYVSHPEVVIDPDVLVPDWHLSDLGRRRTEALAARGWPGSGLRIVSSPETKAMQTAGILAAGAPVELDARTSEVDRTATGYLPHEAHEAQADALFARPEQSTRGWERAIDAQARMVAALADLVADGRDVMMVGHGGVGTLLWCHVSGRAIARSEDQSRGGCVWQARLADGTWHLAHEWRVFEDV</sequence>
<dbReference type="CDD" id="cd07067">
    <property type="entry name" value="HP_PGM_like"/>
    <property type="match status" value="1"/>
</dbReference>
<dbReference type="OrthoDB" id="34197at2"/>
<dbReference type="SMART" id="SM00855">
    <property type="entry name" value="PGAM"/>
    <property type="match status" value="1"/>
</dbReference>
<gene>
    <name evidence="1" type="ORF">LOM8899_01956</name>
</gene>
<keyword evidence="2" id="KW-1185">Reference proteome</keyword>
<dbReference type="RefSeq" id="WP_093992011.1">
    <property type="nucleotide sequence ID" value="NZ_FXZK01000003.1"/>
</dbReference>
<protein>
    <submittedName>
        <fullName evidence="1">Histidine phosphatase superfamily (Branch 1)</fullName>
    </submittedName>
</protein>
<evidence type="ECO:0000313" key="1">
    <source>
        <dbReference type="EMBL" id="SMY07816.1"/>
    </source>
</evidence>
<dbReference type="Pfam" id="PF00300">
    <property type="entry name" value="His_Phos_1"/>
    <property type="match status" value="1"/>
</dbReference>
<dbReference type="Gene3D" id="3.40.50.1240">
    <property type="entry name" value="Phosphoglycerate mutase-like"/>
    <property type="match status" value="1"/>
</dbReference>
<organism evidence="1 2">
    <name type="scientific">Flavimaricola marinus</name>
    <dbReference type="NCBI Taxonomy" id="1819565"/>
    <lineage>
        <taxon>Bacteria</taxon>
        <taxon>Pseudomonadati</taxon>
        <taxon>Pseudomonadota</taxon>
        <taxon>Alphaproteobacteria</taxon>
        <taxon>Rhodobacterales</taxon>
        <taxon>Paracoccaceae</taxon>
        <taxon>Flavimaricola</taxon>
    </lineage>
</organism>
<dbReference type="InterPro" id="IPR029033">
    <property type="entry name" value="His_PPase_superfam"/>
</dbReference>
<evidence type="ECO:0000313" key="2">
    <source>
        <dbReference type="Proteomes" id="UP000201613"/>
    </source>
</evidence>
<proteinExistence type="predicted"/>
<dbReference type="EMBL" id="FXZK01000003">
    <property type="protein sequence ID" value="SMY07816.1"/>
    <property type="molecule type" value="Genomic_DNA"/>
</dbReference>
<accession>A0A238LFT8</accession>